<feature type="transmembrane region" description="Helical" evidence="1">
    <location>
        <begin position="322"/>
        <end position="347"/>
    </location>
</feature>
<feature type="transmembrane region" description="Helical" evidence="1">
    <location>
        <begin position="83"/>
        <end position="104"/>
    </location>
</feature>
<feature type="transmembrane region" description="Helical" evidence="1">
    <location>
        <begin position="202"/>
        <end position="219"/>
    </location>
</feature>
<dbReference type="EMBL" id="BLJE01000003">
    <property type="protein sequence ID" value="GFE65961.1"/>
    <property type="molecule type" value="Genomic_DNA"/>
</dbReference>
<dbReference type="AlphaFoldDB" id="A0A6N6JHZ7"/>
<dbReference type="OrthoDB" id="9775975at2"/>
<keyword evidence="1" id="KW-0812">Transmembrane</keyword>
<dbReference type="PANTHER" id="PTHR38592:SF3">
    <property type="entry name" value="BLL4819 PROTEIN"/>
    <property type="match status" value="1"/>
</dbReference>
<proteinExistence type="predicted"/>
<evidence type="ECO:0000313" key="2">
    <source>
        <dbReference type="EMBL" id="GFE65961.1"/>
    </source>
</evidence>
<feature type="transmembrane region" description="Helical" evidence="1">
    <location>
        <begin position="281"/>
        <end position="301"/>
    </location>
</feature>
<feature type="transmembrane region" description="Helical" evidence="1">
    <location>
        <begin position="162"/>
        <end position="182"/>
    </location>
</feature>
<organism evidence="2 3">
    <name type="scientific">Litoreibacter roseus</name>
    <dbReference type="NCBI Taxonomy" id="2601869"/>
    <lineage>
        <taxon>Bacteria</taxon>
        <taxon>Pseudomonadati</taxon>
        <taxon>Pseudomonadota</taxon>
        <taxon>Alphaproteobacteria</taxon>
        <taxon>Rhodobacterales</taxon>
        <taxon>Roseobacteraceae</taxon>
        <taxon>Litoreibacter</taxon>
    </lineage>
</organism>
<feature type="transmembrane region" description="Helical" evidence="1">
    <location>
        <begin position="12"/>
        <end position="30"/>
    </location>
</feature>
<keyword evidence="1" id="KW-0472">Membrane</keyword>
<evidence type="ECO:0000313" key="3">
    <source>
        <dbReference type="Proteomes" id="UP000436822"/>
    </source>
</evidence>
<dbReference type="PANTHER" id="PTHR38592">
    <property type="entry name" value="BLL4819 PROTEIN"/>
    <property type="match status" value="1"/>
</dbReference>
<feature type="transmembrane region" description="Helical" evidence="1">
    <location>
        <begin position="240"/>
        <end position="261"/>
    </location>
</feature>
<evidence type="ECO:0000256" key="1">
    <source>
        <dbReference type="SAM" id="Phobius"/>
    </source>
</evidence>
<protein>
    <submittedName>
        <fullName evidence="2">Uncharacterized protein</fullName>
    </submittedName>
</protein>
<dbReference type="Proteomes" id="UP000436822">
    <property type="component" value="Unassembled WGS sequence"/>
</dbReference>
<accession>A0A6N6JHZ7</accession>
<keyword evidence="1" id="KW-1133">Transmembrane helix</keyword>
<name>A0A6N6JHZ7_9RHOB</name>
<dbReference type="InterPro" id="IPR014550">
    <property type="entry name" value="UCP028704_OpgC"/>
</dbReference>
<dbReference type="RefSeq" id="WP_159808530.1">
    <property type="nucleotide sequence ID" value="NZ_BLJE01000003.1"/>
</dbReference>
<keyword evidence="3" id="KW-1185">Reference proteome</keyword>
<feature type="transmembrane region" description="Helical" evidence="1">
    <location>
        <begin position="133"/>
        <end position="155"/>
    </location>
</feature>
<sequence length="409" mass="45276">MQKDTRILEIDGFRGLCLLLVAYTHVQYVVDSTLGRINYNALMWVDPAAGFVVISGFVVGLIGTRVALRHGMSGGFRFLGKRLRILTFWHVASVIFTVAMISIAKEGADMGMLGARPVIAPLLAATFLLPQDYFNVLVMYFWFLCLAFPALWICLRHSPSVLIALSVAAWCLTQNSTFASIFDYEMEQLVAALFGGEWLRASFSFYGWQLMFLVPFALGSMTQLGENPFGFLNTRTGKHLFYASAFFIGFMLLTRLALPLFTERGTTLWKLFQGPFDKRQVAPAFLVGVLSYGMFFTWLLSCGQSQPSNVMRQSARWLSDILTSRLLVLVGQASIQVFATNTMFVFLVKSQVVVPLPEAVSFGILVASAMLAVGVAALTKGWRSSGWRLLAPAWLGRGHGSRGFDLGRG</sequence>
<dbReference type="Pfam" id="PF10129">
    <property type="entry name" value="OpgC_C"/>
    <property type="match status" value="1"/>
</dbReference>
<gene>
    <name evidence="2" type="ORF">KIN_30350</name>
</gene>
<feature type="transmembrane region" description="Helical" evidence="1">
    <location>
        <begin position="42"/>
        <end position="62"/>
    </location>
</feature>
<comment type="caution">
    <text evidence="2">The sequence shown here is derived from an EMBL/GenBank/DDBJ whole genome shotgun (WGS) entry which is preliminary data.</text>
</comment>
<feature type="transmembrane region" description="Helical" evidence="1">
    <location>
        <begin position="359"/>
        <end position="378"/>
    </location>
</feature>
<reference evidence="2 3" key="1">
    <citation type="submission" date="2019-12" db="EMBL/GenBank/DDBJ databases">
        <title>Litoreibacter badius sp. nov., a novel bacteriochlorophyll a-containing bacterium in the genus Litoreibacter.</title>
        <authorList>
            <person name="Kanamuro M."/>
            <person name="Takabe Y."/>
            <person name="Mori K."/>
            <person name="Takaichi S."/>
            <person name="Hanada S."/>
        </authorList>
    </citation>
    <scope>NUCLEOTIDE SEQUENCE [LARGE SCALE GENOMIC DNA]</scope>
    <source>
        <strain evidence="2 3">K6</strain>
    </source>
</reference>